<accession>A0AAU8CIV2</accession>
<dbReference type="EMBL" id="CP159253">
    <property type="protein sequence ID" value="XCG46614.1"/>
    <property type="molecule type" value="Genomic_DNA"/>
</dbReference>
<dbReference type="AlphaFoldDB" id="A0AAU8CIV2"/>
<sequence>MENPYWHEFYKPHVVDFHEVRELCFRAFAIAAASRSMMGVPGEEIGGTLHDAFFRMAEARLSDALLNLAVKIRTFEDIIADSEAADEYAALLKKIFEPEQLGSIGNEGSDGRRDISLRVACNKIIHAEDLRPVYEHGSNPREEDFAWGMTGTIELTGKLRGKQWDVWLEHLRRTQSRFWDSRGKFRLIHCS</sequence>
<dbReference type="RefSeq" id="WP_353640818.1">
    <property type="nucleotide sequence ID" value="NZ_CP159253.1"/>
</dbReference>
<evidence type="ECO:0000313" key="1">
    <source>
        <dbReference type="EMBL" id="XCG46614.1"/>
    </source>
</evidence>
<gene>
    <name evidence="1" type="ORF">ABVK50_14925</name>
</gene>
<proteinExistence type="predicted"/>
<reference evidence="1" key="1">
    <citation type="submission" date="2024-06" db="EMBL/GenBank/DDBJ databases">
        <title>Mesorhizobium karijinii sp. nov., a symbiont of the iconic Swainsona formosa from arid Australia.</title>
        <authorList>
            <person name="Hill Y.J."/>
            <person name="Watkin E.L.J."/>
            <person name="O'Hara G.W."/>
            <person name="Terpolilli J."/>
            <person name="Tye M.L."/>
            <person name="Kohlmeier M.G."/>
        </authorList>
    </citation>
    <scope>NUCLEOTIDE SEQUENCE</scope>
    <source>
        <strain evidence="1">WSM2240</strain>
    </source>
</reference>
<protein>
    <submittedName>
        <fullName evidence="1">Uncharacterized protein</fullName>
    </submittedName>
</protein>
<name>A0AAU8CIV2_9HYPH</name>
<organism evidence="1">
    <name type="scientific">Mesorhizobium sp. WSM2240</name>
    <dbReference type="NCBI Taxonomy" id="3228851"/>
    <lineage>
        <taxon>Bacteria</taxon>
        <taxon>Pseudomonadati</taxon>
        <taxon>Pseudomonadota</taxon>
        <taxon>Alphaproteobacteria</taxon>
        <taxon>Hyphomicrobiales</taxon>
        <taxon>Phyllobacteriaceae</taxon>
        <taxon>Mesorhizobium</taxon>
    </lineage>
</organism>